<keyword evidence="2" id="KW-1185">Reference proteome</keyword>
<name>A0ACC3B8V5_9EURO</name>
<reference evidence="1 2" key="1">
    <citation type="journal article" date="2023" name="ACS Omega">
        <title>Identification of the Neoaspergillic Acid Biosynthesis Gene Cluster by Establishing an In Vitro CRISPR-Ribonucleoprotein Genetic System in Aspergillus melleus.</title>
        <authorList>
            <person name="Yuan B."/>
            <person name="Grau M.F."/>
            <person name="Murata R.M."/>
            <person name="Torok T."/>
            <person name="Venkateswaran K."/>
            <person name="Stajich J.E."/>
            <person name="Wang C.C.C."/>
        </authorList>
    </citation>
    <scope>NUCLEOTIDE SEQUENCE [LARGE SCALE GENOMIC DNA]</scope>
    <source>
        <strain evidence="1 2">IMV 1140</strain>
    </source>
</reference>
<evidence type="ECO:0000313" key="2">
    <source>
        <dbReference type="Proteomes" id="UP001177260"/>
    </source>
</evidence>
<organism evidence="1 2">
    <name type="scientific">Aspergillus melleus</name>
    <dbReference type="NCBI Taxonomy" id="138277"/>
    <lineage>
        <taxon>Eukaryota</taxon>
        <taxon>Fungi</taxon>
        <taxon>Dikarya</taxon>
        <taxon>Ascomycota</taxon>
        <taxon>Pezizomycotina</taxon>
        <taxon>Eurotiomycetes</taxon>
        <taxon>Eurotiomycetidae</taxon>
        <taxon>Eurotiales</taxon>
        <taxon>Aspergillaceae</taxon>
        <taxon>Aspergillus</taxon>
        <taxon>Aspergillus subgen. Circumdati</taxon>
    </lineage>
</organism>
<sequence>MDASNRDGFNGTEGKYLPPHHREEIARLERQHYFIKAATDDKLTPVQLPVGSKALNAGCADGTWLLDLEGTDRPDLQLHGVDLARSLFRDDPRLQLREYNVRTPLPSAWRDSFDLVHQRLLVWCLGMDEWAPALANLADVITPGGILQLVEAEWVLSSYVDECVQQRKLARVQEWSTASSGMDVHIWKRLPGLLSTLGFQDVQVEEYNLGYGTTCTRPEDRIWAAELLPQSFRHLVRKIPADGVPGVTQTPRSIWLGWMNWW</sequence>
<accession>A0ACC3B8V5</accession>
<dbReference type="Proteomes" id="UP001177260">
    <property type="component" value="Unassembled WGS sequence"/>
</dbReference>
<evidence type="ECO:0000313" key="1">
    <source>
        <dbReference type="EMBL" id="KAK1146757.1"/>
    </source>
</evidence>
<protein>
    <submittedName>
        <fullName evidence="1">Uncharacterized protein</fullName>
    </submittedName>
</protein>
<dbReference type="EMBL" id="JAOPJF010000015">
    <property type="protein sequence ID" value="KAK1146757.1"/>
    <property type="molecule type" value="Genomic_DNA"/>
</dbReference>
<gene>
    <name evidence="1" type="ORF">N8T08_002518</name>
</gene>
<proteinExistence type="predicted"/>
<comment type="caution">
    <text evidence="1">The sequence shown here is derived from an EMBL/GenBank/DDBJ whole genome shotgun (WGS) entry which is preliminary data.</text>
</comment>